<dbReference type="RefSeq" id="WP_109253922.1">
    <property type="nucleotide sequence ID" value="NZ_QEXV01000007.1"/>
</dbReference>
<evidence type="ECO:0000256" key="2">
    <source>
        <dbReference type="ARBA" id="ARBA00022729"/>
    </source>
</evidence>
<evidence type="ECO:0000256" key="5">
    <source>
        <dbReference type="ARBA" id="ARBA00023237"/>
    </source>
</evidence>
<dbReference type="InterPro" id="IPR006690">
    <property type="entry name" value="OMPA-like_CS"/>
</dbReference>
<evidence type="ECO:0000256" key="3">
    <source>
        <dbReference type="ARBA" id="ARBA00023136"/>
    </source>
</evidence>
<keyword evidence="6 8" id="KW-0449">Lipoprotein</keyword>
<comment type="subunit">
    <text evidence="8">The Tol-Pal system is composed of five core proteins: the inner membrane proteins TolA, TolQ and TolR, the periplasmic protein TolB and the outer membrane protein Pal. They form a network linking the inner and outer membranes and the peptidoglycan layer.</text>
</comment>
<reference evidence="13" key="1">
    <citation type="submission" date="2018-05" db="EMBL/GenBank/DDBJ databases">
        <authorList>
            <person name="Liu B.-T."/>
        </authorList>
    </citation>
    <scope>NUCLEOTIDE SEQUENCE [LARGE SCALE GENOMIC DNA]</scope>
    <source>
        <strain evidence="13">WD6-1</strain>
    </source>
</reference>
<dbReference type="PROSITE" id="PS51257">
    <property type="entry name" value="PROKAR_LIPOPROTEIN"/>
    <property type="match status" value="1"/>
</dbReference>
<comment type="subcellular location">
    <subcellularLocation>
        <location evidence="8">Cell outer membrane</location>
        <topology evidence="8">Lipid-anchor</topology>
    </subcellularLocation>
</comment>
<feature type="compositionally biased region" description="Pro residues" evidence="9">
    <location>
        <begin position="24"/>
        <end position="47"/>
    </location>
</feature>
<evidence type="ECO:0000256" key="1">
    <source>
        <dbReference type="ARBA" id="ARBA00022618"/>
    </source>
</evidence>
<keyword evidence="3 8" id="KW-0472">Membrane</keyword>
<gene>
    <name evidence="8 12" type="primary">pal</name>
    <name evidence="12" type="ORF">DDZ18_13455</name>
</gene>
<evidence type="ECO:0000256" key="9">
    <source>
        <dbReference type="SAM" id="MobiDB-lite"/>
    </source>
</evidence>
<keyword evidence="5 8" id="KW-0998">Cell outer membrane</keyword>
<evidence type="ECO:0000313" key="12">
    <source>
        <dbReference type="EMBL" id="PWE16420.1"/>
    </source>
</evidence>
<keyword evidence="7 8" id="KW-0131">Cell cycle</keyword>
<keyword evidence="1 8" id="KW-0132">Cell division</keyword>
<feature type="region of interest" description="Disordered" evidence="9">
    <location>
        <begin position="21"/>
        <end position="55"/>
    </location>
</feature>
<sequence>MKFAVYAAIAALGLVAAACATQPEPAPEPAPEPVTQPEPEPTEPAGPTPGSAEDFEATAGDRVFYGFDRYDLTPEARETLRRQAAWLASYPGVRILIAGNADERGTREYNLALGARRANAARDYLVSQGVDPSRISTVSYGKERPVCTESTERCWALNRNATTVITDGATS</sequence>
<comment type="similarity">
    <text evidence="8">Belongs to the Pal lipoprotein family.</text>
</comment>
<comment type="caution">
    <text evidence="12">The sequence shown here is derived from an EMBL/GenBank/DDBJ whole genome shotgun (WGS) entry which is preliminary data.</text>
</comment>
<keyword evidence="13" id="KW-1185">Reference proteome</keyword>
<dbReference type="PANTHER" id="PTHR30329">
    <property type="entry name" value="STATOR ELEMENT OF FLAGELLAR MOTOR COMPLEX"/>
    <property type="match status" value="1"/>
</dbReference>
<dbReference type="InterPro" id="IPR014169">
    <property type="entry name" value="Pal_lipo_C"/>
</dbReference>
<organism evidence="12 13">
    <name type="scientific">Marinicauda salina</name>
    <dbReference type="NCBI Taxonomy" id="2135793"/>
    <lineage>
        <taxon>Bacteria</taxon>
        <taxon>Pseudomonadati</taxon>
        <taxon>Pseudomonadota</taxon>
        <taxon>Alphaproteobacteria</taxon>
        <taxon>Maricaulales</taxon>
        <taxon>Maricaulaceae</taxon>
        <taxon>Marinicauda</taxon>
    </lineage>
</organism>
<protein>
    <recommendedName>
        <fullName evidence="8">Peptidoglycan-associated lipoprotein</fullName>
        <shortName evidence="8">PAL</shortName>
    </recommendedName>
</protein>
<accession>A0A2U2BQX8</accession>
<dbReference type="InterPro" id="IPR039001">
    <property type="entry name" value="Pal"/>
</dbReference>
<feature type="domain" description="OmpA-like" evidence="11">
    <location>
        <begin position="53"/>
        <end position="169"/>
    </location>
</feature>
<evidence type="ECO:0000256" key="8">
    <source>
        <dbReference type="HAMAP-Rule" id="MF_02204"/>
    </source>
</evidence>
<dbReference type="HAMAP" id="MF_02204">
    <property type="entry name" value="Pal"/>
    <property type="match status" value="1"/>
</dbReference>
<evidence type="ECO:0000256" key="7">
    <source>
        <dbReference type="ARBA" id="ARBA00023306"/>
    </source>
</evidence>
<evidence type="ECO:0000256" key="10">
    <source>
        <dbReference type="SAM" id="SignalP"/>
    </source>
</evidence>
<dbReference type="Proteomes" id="UP000245168">
    <property type="component" value="Unassembled WGS sequence"/>
</dbReference>
<dbReference type="PROSITE" id="PS01068">
    <property type="entry name" value="OMPA_1"/>
    <property type="match status" value="1"/>
</dbReference>
<dbReference type="InterPro" id="IPR050330">
    <property type="entry name" value="Bact_OuterMem_StrucFunc"/>
</dbReference>
<keyword evidence="2 8" id="KW-0732">Signal</keyword>
<feature type="chain" id="PRO_5015477182" description="Peptidoglycan-associated lipoprotein" evidence="10">
    <location>
        <begin position="21"/>
        <end position="171"/>
    </location>
</feature>
<dbReference type="GO" id="GO:0051301">
    <property type="term" value="P:cell division"/>
    <property type="evidence" value="ECO:0007669"/>
    <property type="project" value="UniProtKB-UniRule"/>
</dbReference>
<dbReference type="InterPro" id="IPR036737">
    <property type="entry name" value="OmpA-like_sf"/>
</dbReference>
<name>A0A2U2BQX8_9PROT</name>
<dbReference type="SUPFAM" id="SSF103088">
    <property type="entry name" value="OmpA-like"/>
    <property type="match status" value="1"/>
</dbReference>
<comment type="function">
    <text evidence="8">Part of the Tol-Pal system, which plays a role in outer membrane invagination during cell division and is important for maintaining outer membrane integrity.</text>
</comment>
<dbReference type="PANTHER" id="PTHR30329:SF21">
    <property type="entry name" value="LIPOPROTEIN YIAD-RELATED"/>
    <property type="match status" value="1"/>
</dbReference>
<proteinExistence type="inferred from homology"/>
<dbReference type="InterPro" id="IPR006664">
    <property type="entry name" value="OMP_bac"/>
</dbReference>
<dbReference type="InterPro" id="IPR006665">
    <property type="entry name" value="OmpA-like"/>
</dbReference>
<dbReference type="NCBIfam" id="TIGR02802">
    <property type="entry name" value="Pal_lipo"/>
    <property type="match status" value="1"/>
</dbReference>
<evidence type="ECO:0000259" key="11">
    <source>
        <dbReference type="PROSITE" id="PS51123"/>
    </source>
</evidence>
<dbReference type="PROSITE" id="PS51123">
    <property type="entry name" value="OMPA_2"/>
    <property type="match status" value="1"/>
</dbReference>
<evidence type="ECO:0000313" key="13">
    <source>
        <dbReference type="Proteomes" id="UP000245168"/>
    </source>
</evidence>
<dbReference type="Gene3D" id="3.30.1330.60">
    <property type="entry name" value="OmpA-like domain"/>
    <property type="match status" value="1"/>
</dbReference>
<dbReference type="PRINTS" id="PR01021">
    <property type="entry name" value="OMPADOMAIN"/>
</dbReference>
<evidence type="ECO:0000256" key="4">
    <source>
        <dbReference type="ARBA" id="ARBA00023139"/>
    </source>
</evidence>
<dbReference type="EMBL" id="QEXV01000007">
    <property type="protein sequence ID" value="PWE16420.1"/>
    <property type="molecule type" value="Genomic_DNA"/>
</dbReference>
<keyword evidence="4 8" id="KW-0564">Palmitate</keyword>
<dbReference type="CDD" id="cd07185">
    <property type="entry name" value="OmpA_C-like"/>
    <property type="match status" value="1"/>
</dbReference>
<dbReference type="Pfam" id="PF00691">
    <property type="entry name" value="OmpA"/>
    <property type="match status" value="1"/>
</dbReference>
<feature type="signal peptide" evidence="10">
    <location>
        <begin position="1"/>
        <end position="20"/>
    </location>
</feature>
<dbReference type="AlphaFoldDB" id="A0A2U2BQX8"/>
<dbReference type="OrthoDB" id="9809164at2"/>
<evidence type="ECO:0000256" key="6">
    <source>
        <dbReference type="ARBA" id="ARBA00023288"/>
    </source>
</evidence>
<dbReference type="GO" id="GO:0009279">
    <property type="term" value="C:cell outer membrane"/>
    <property type="evidence" value="ECO:0007669"/>
    <property type="project" value="UniProtKB-SubCell"/>
</dbReference>